<dbReference type="PANTHER" id="PTHR23202">
    <property type="entry name" value="WASP INTERACTING PROTEIN-RELATED"/>
    <property type="match status" value="1"/>
</dbReference>
<name>A0A8K0EUG8_BRALA</name>
<organism evidence="2 3">
    <name type="scientific">Branchiostoma lanceolatum</name>
    <name type="common">Common lancelet</name>
    <name type="synonym">Amphioxus lanceolatum</name>
    <dbReference type="NCBI Taxonomy" id="7740"/>
    <lineage>
        <taxon>Eukaryota</taxon>
        <taxon>Metazoa</taxon>
        <taxon>Chordata</taxon>
        <taxon>Cephalochordata</taxon>
        <taxon>Leptocardii</taxon>
        <taxon>Amphioxiformes</taxon>
        <taxon>Branchiostomatidae</taxon>
        <taxon>Branchiostoma</taxon>
    </lineage>
</organism>
<dbReference type="GO" id="GO:0061629">
    <property type="term" value="F:RNA polymerase II-specific DNA-binding transcription factor binding"/>
    <property type="evidence" value="ECO:0007669"/>
    <property type="project" value="TreeGrafter"/>
</dbReference>
<feature type="compositionally biased region" description="Polar residues" evidence="1">
    <location>
        <begin position="401"/>
        <end position="413"/>
    </location>
</feature>
<feature type="compositionally biased region" description="Polar residues" evidence="1">
    <location>
        <begin position="761"/>
        <end position="783"/>
    </location>
</feature>
<feature type="compositionally biased region" description="Basic and acidic residues" evidence="1">
    <location>
        <begin position="1491"/>
        <end position="1502"/>
    </location>
</feature>
<dbReference type="EMBL" id="OV696689">
    <property type="protein sequence ID" value="CAH1263818.1"/>
    <property type="molecule type" value="Genomic_DNA"/>
</dbReference>
<dbReference type="GO" id="GO:0001095">
    <property type="term" value="F:TFIIE-class transcription factor complex binding"/>
    <property type="evidence" value="ECO:0007669"/>
    <property type="project" value="TreeGrafter"/>
</dbReference>
<feature type="compositionally biased region" description="Basic and acidic residues" evidence="1">
    <location>
        <begin position="1379"/>
        <end position="1394"/>
    </location>
</feature>
<feature type="compositionally biased region" description="Low complexity" evidence="1">
    <location>
        <begin position="1690"/>
        <end position="1699"/>
    </location>
</feature>
<evidence type="ECO:0000313" key="2">
    <source>
        <dbReference type="EMBL" id="CAH1263818.1"/>
    </source>
</evidence>
<reference evidence="2" key="1">
    <citation type="submission" date="2022-01" db="EMBL/GenBank/DDBJ databases">
        <authorList>
            <person name="Braso-Vives M."/>
        </authorList>
    </citation>
    <scope>NUCLEOTIDE SEQUENCE</scope>
</reference>
<feature type="region of interest" description="Disordered" evidence="1">
    <location>
        <begin position="1"/>
        <end position="566"/>
    </location>
</feature>
<feature type="compositionally biased region" description="Basic and acidic residues" evidence="1">
    <location>
        <begin position="609"/>
        <end position="624"/>
    </location>
</feature>
<keyword evidence="3" id="KW-1185">Reference proteome</keyword>
<dbReference type="GO" id="GO:0070847">
    <property type="term" value="C:core mediator complex"/>
    <property type="evidence" value="ECO:0007669"/>
    <property type="project" value="TreeGrafter"/>
</dbReference>
<feature type="compositionally biased region" description="Polar residues" evidence="1">
    <location>
        <begin position="896"/>
        <end position="914"/>
    </location>
</feature>
<feature type="region of interest" description="Disordered" evidence="1">
    <location>
        <begin position="1678"/>
        <end position="1812"/>
    </location>
</feature>
<feature type="compositionally biased region" description="Polar residues" evidence="1">
    <location>
        <begin position="1615"/>
        <end position="1624"/>
    </location>
</feature>
<feature type="region of interest" description="Disordered" evidence="1">
    <location>
        <begin position="598"/>
        <end position="646"/>
    </location>
</feature>
<dbReference type="GO" id="GO:0001097">
    <property type="term" value="F:TFIIH-class transcription factor complex binding"/>
    <property type="evidence" value="ECO:0007669"/>
    <property type="project" value="TreeGrafter"/>
</dbReference>
<feature type="compositionally biased region" description="Basic and acidic residues" evidence="1">
    <location>
        <begin position="916"/>
        <end position="934"/>
    </location>
</feature>
<feature type="region of interest" description="Disordered" evidence="1">
    <location>
        <begin position="1375"/>
        <end position="1419"/>
    </location>
</feature>
<feature type="region of interest" description="Disordered" evidence="1">
    <location>
        <begin position="738"/>
        <end position="1051"/>
    </location>
</feature>
<sequence length="1812" mass="197687">MVMKMRLESDDEDDEPARRSVPIHHRVPRKDPRTHIRRVQSRSENIASRIPLVRKPARTSERKYPYRQPGEKAYPSSPVTPSRKLPEPKVVVTPEMRPQPAAKTAKDQSSPRQTRTPLKNVYMRTTDRKTSPPGCTAAKPVKQSVKGSAEPAAKTQKGTVKRAKVERTPKEYSQKVWEALVGDDNEMKCSKTQAIPSKSVKTPSSASKDTGAKISKSSPEGSTKKDTTSEAGPSRTQDTPEKTVVTSKDTPSEPMASPKGQKAPSAKSTNRESAKSPQPLNEVKTPAKGPLDQSTEENKEKSSLNAPQKGANAPKARPSEDQTAKLVPTKIPQPIQDTAVKLGTTALSAKRTDRQTTDKAPTKIPQPSKDTVVGRKTPMIGTTALLPCDSEKQASIKETAPSPTKVPQPSEDTAVNAKRPIFYIGTTALSADEKDELKTDRSPVKPISPPPPPPPPLPPTKIPLPYTPVTRKTPVMGTNALSPRRTYKSQGVQIIPASKKTLQSAKGSADRPRTPLKVSAGQTTGPSRVQTKPASRKTAGPSDTQTTDEPAETDDSEPKLPYGWVSSGIKKYTDEEKARLDAEVDGYWGRKFSKDRKKPWWNIEDPEEREAARLRRRSKTDLQRTESSNEPPGSTPSSYKQLGIEIQASNDVDSSSVILPSLFRTSTGVRSRSSRSNVGLVPKKLEMHFFDSSEDSEDEIDLDKPISVEDLHDDDYWRAMEKKAYAMVKANTEQLETVYESPELEKSAQEAMPRRTEMQETDNASVKETAPSPTKIPQPSQDTAVKRETPVVCTAALSQRGTEMQPTNKAFVKEMECSKTQATSSKDAKKPSSASKDTGVKMSKSGPEGSTKKGKPSEVKGPHEDGPSGSQDTPEKIMVTSEDAPMASPKEENVPSAKSTNIVSAKCPQPSTEVKTPAKDPSDQSTEDDKEKSSLKVPQKGANAPKVGPSGDQTAKSAPTKIPQPIQDTAVKRKDHMMGTTALAAKRTDRQTTDKASTKIPPPSKDTDVKRKTPVMGKTALSPIQTEIQATDKAPIKETPPLPTKIPQPSKDTAVKRPIFYIGETALSADEIDVQKTDRASVKPIPPPPPPPLPPTKIPLPYTPVTRKTPVMGTNVLTPRRTDKSQRVQTEPASKKTLQSAKVSADRPRTPLKVAAGQTTRPSRVQTKPASRKTAGPSDTQTTGKPAETDDSEPKLPYGWVSSGIKKYTVEERARLDAEVDGYWGRKFSKDRKKPWWNVEDPQEREAARLRQRSKADLRRTESSNEPPGATPTSYKHPGIDNQVTCDVDGSSVILPSLFRTSTGVRSRASRSNVGLVPKKLEMHFFDSSEDSEDEIDLDKPISVEDLHDDDYWRAMEKKAYAMVKANTEQLETVYESPELEKSAQEATPRRTEMQETDNASVKETALPPTKIPQLSQDTAVKRETPVICTTALSQRGTEMKPKDKAFVKEMECSKTQATPSNDAKKPCSASKDAGAKISKSGPEGSTKKGKPSDVKGPHEDGPSGSQDTPEKTLVTFEDAPMASPKGENAPSATSTNMESPPPVKEVKIPAKGPPGQSTADNKEKPSLKAPQEGADGSKAGPSGDQTAKLVPTKIPRPIQDTAVKRRDPMMGTPALSSRRTNMQSKDKAPTKIPQPSKDKDIKRNTPVMGTTALSPRQTEIQATEKKAYAMVKANMDQETVDESPELEKPAQAATPTAKKPSKVRQLLQSWNDKERKREREARERAMKEKKGKKAYTVEHKSDPPNAKPFIGPPLPPGMQKKTPEKKKEGLTRHGHEGMPTLAAIRAKEGKPSTSTKSDCRLTTTRLVGKTN</sequence>
<feature type="compositionally biased region" description="Pro residues" evidence="1">
    <location>
        <begin position="1084"/>
        <end position="1102"/>
    </location>
</feature>
<feature type="region of interest" description="Disordered" evidence="1">
    <location>
        <begin position="1451"/>
        <end position="1662"/>
    </location>
</feature>
<feature type="compositionally biased region" description="Basic and acidic residues" evidence="1">
    <location>
        <begin position="1242"/>
        <end position="1263"/>
    </location>
</feature>
<feature type="compositionally biased region" description="Polar residues" evidence="1">
    <location>
        <begin position="1127"/>
        <end position="1142"/>
    </location>
</feature>
<feature type="compositionally biased region" description="Pro residues" evidence="1">
    <location>
        <begin position="446"/>
        <end position="466"/>
    </location>
</feature>
<accession>A0A8K0EUG8</accession>
<protein>
    <submittedName>
        <fullName evidence="2">Hypp2773 protein</fullName>
    </submittedName>
</protein>
<feature type="compositionally biased region" description="Basic and acidic residues" evidence="1">
    <location>
        <begin position="986"/>
        <end position="997"/>
    </location>
</feature>
<feature type="compositionally biased region" description="Polar residues" evidence="1">
    <location>
        <begin position="796"/>
        <end position="808"/>
    </location>
</feature>
<feature type="compositionally biased region" description="Basic and acidic residues" evidence="1">
    <location>
        <begin position="1762"/>
        <end position="1777"/>
    </location>
</feature>
<proteinExistence type="predicted"/>
<dbReference type="GO" id="GO:0003713">
    <property type="term" value="F:transcription coactivator activity"/>
    <property type="evidence" value="ECO:0007669"/>
    <property type="project" value="TreeGrafter"/>
</dbReference>
<evidence type="ECO:0000256" key="1">
    <source>
        <dbReference type="SAM" id="MobiDB-lite"/>
    </source>
</evidence>
<feature type="region of interest" description="Disordered" evidence="1">
    <location>
        <begin position="1234"/>
        <end position="1281"/>
    </location>
</feature>
<feature type="compositionally biased region" description="Polar residues" evidence="1">
    <location>
        <begin position="520"/>
        <end position="533"/>
    </location>
</feature>
<feature type="compositionally biased region" description="Polar residues" evidence="1">
    <location>
        <begin position="1157"/>
        <end position="1169"/>
    </location>
</feature>
<feature type="region of interest" description="Disordered" evidence="1">
    <location>
        <begin position="1071"/>
        <end position="1203"/>
    </location>
</feature>
<gene>
    <name evidence="2" type="primary">Hypp2773</name>
    <name evidence="2" type="ORF">BLAG_LOCUS18387</name>
</gene>
<feature type="compositionally biased region" description="Basic and acidic residues" evidence="1">
    <location>
        <begin position="743"/>
        <end position="758"/>
    </location>
</feature>
<feature type="compositionally biased region" description="Basic and acidic residues" evidence="1">
    <location>
        <begin position="163"/>
        <end position="173"/>
    </location>
</feature>
<feature type="compositionally biased region" description="Polar residues" evidence="1">
    <location>
        <begin position="190"/>
        <end position="208"/>
    </location>
</feature>
<feature type="compositionally biased region" description="Polar residues" evidence="1">
    <location>
        <begin position="625"/>
        <end position="640"/>
    </location>
</feature>
<feature type="compositionally biased region" description="Polar residues" evidence="1">
    <location>
        <begin position="107"/>
        <end position="117"/>
    </location>
</feature>
<feature type="compositionally biased region" description="Polar residues" evidence="1">
    <location>
        <begin position="1792"/>
        <end position="1812"/>
    </location>
</feature>
<feature type="compositionally biased region" description="Basic and acidic residues" evidence="1">
    <location>
        <begin position="855"/>
        <end position="866"/>
    </location>
</feature>
<dbReference type="PANTHER" id="PTHR23202:SF119">
    <property type="entry name" value="TWENTY-FOUR, ISOFORM B"/>
    <property type="match status" value="1"/>
</dbReference>
<feature type="compositionally biased region" description="Basic and acidic residues" evidence="1">
    <location>
        <begin position="350"/>
        <end position="361"/>
    </location>
</feature>
<dbReference type="Proteomes" id="UP000838412">
    <property type="component" value="Chromosome 4"/>
</dbReference>
<evidence type="ECO:0000313" key="3">
    <source>
        <dbReference type="Proteomes" id="UP000838412"/>
    </source>
</evidence>
<feature type="compositionally biased region" description="Basic and acidic residues" evidence="1">
    <location>
        <begin position="1712"/>
        <end position="1729"/>
    </location>
</feature>
<feature type="compositionally biased region" description="Basic and acidic residues" evidence="1">
    <location>
        <begin position="431"/>
        <end position="443"/>
    </location>
</feature>
<feature type="compositionally biased region" description="Polar residues" evidence="1">
    <location>
        <begin position="1648"/>
        <end position="1662"/>
    </location>
</feature>